<accession>A0A2D2CXU4</accession>
<dbReference type="Proteomes" id="UP000230709">
    <property type="component" value="Chromosome"/>
</dbReference>
<keyword evidence="3" id="KW-1185">Reference proteome</keyword>
<dbReference type="AlphaFoldDB" id="A0A2D2CXU4"/>
<dbReference type="EMBL" id="CP023737">
    <property type="protein sequence ID" value="ATQ67571.1"/>
    <property type="molecule type" value="Genomic_DNA"/>
</dbReference>
<feature type="signal peptide" evidence="1">
    <location>
        <begin position="1"/>
        <end position="23"/>
    </location>
</feature>
<dbReference type="STRING" id="595536.GCA_000178815_03863"/>
<feature type="chain" id="PRO_5013649008" description="Ubiquitin 3 binding protein But2 C-terminal domain-containing protein" evidence="1">
    <location>
        <begin position="24"/>
        <end position="185"/>
    </location>
</feature>
<organism evidence="2 3">
    <name type="scientific">Methylosinus trichosporium (strain ATCC 35070 / NCIMB 11131 / UNIQEM 75 / OB3b)</name>
    <dbReference type="NCBI Taxonomy" id="595536"/>
    <lineage>
        <taxon>Bacteria</taxon>
        <taxon>Pseudomonadati</taxon>
        <taxon>Pseudomonadota</taxon>
        <taxon>Alphaproteobacteria</taxon>
        <taxon>Hyphomicrobiales</taxon>
        <taxon>Methylocystaceae</taxon>
        <taxon>Methylosinus</taxon>
    </lineage>
</organism>
<protein>
    <recommendedName>
        <fullName evidence="4">Ubiquitin 3 binding protein But2 C-terminal domain-containing protein</fullName>
    </recommendedName>
</protein>
<proteinExistence type="predicted"/>
<evidence type="ECO:0000313" key="2">
    <source>
        <dbReference type="EMBL" id="ATQ67571.1"/>
    </source>
</evidence>
<dbReference type="KEGG" id="mtw:CQW49_06475"/>
<evidence type="ECO:0008006" key="4">
    <source>
        <dbReference type="Google" id="ProtNLM"/>
    </source>
</evidence>
<evidence type="ECO:0000313" key="3">
    <source>
        <dbReference type="Proteomes" id="UP000230709"/>
    </source>
</evidence>
<sequence>MSNRRASFFVTSGALLVAFAAHAGPDLALPPGVVWPPAPEQRPPAGAIPGYYDPATKTFQPLAATPAAAKTYSVTFVVPLSFTFKNSSATDWGSINCQATISYRAPDNSISRADAGSEGFDAFSTQPQITSKQRITTTSEANPRGVVTVQCTAYDDNGRGYSTRQVKSFTIVNGVVTTPFTFNMP</sequence>
<gene>
    <name evidence="2" type="ORF">CQW49_06475</name>
</gene>
<reference evidence="3" key="1">
    <citation type="submission" date="2017-10" db="EMBL/GenBank/DDBJ databases">
        <title>Completed PacBio SMRT sequence of Methylosinus trichosporium OB3b reveals presence of a third large plasmid.</title>
        <authorList>
            <person name="Charles T.C."/>
            <person name="Lynch M.D.J."/>
            <person name="Heil J.R."/>
            <person name="Cheng J."/>
        </authorList>
    </citation>
    <scope>NUCLEOTIDE SEQUENCE [LARGE SCALE GENOMIC DNA]</scope>
    <source>
        <strain evidence="3">OB3b</strain>
    </source>
</reference>
<keyword evidence="1" id="KW-0732">Signal</keyword>
<evidence type="ECO:0000256" key="1">
    <source>
        <dbReference type="SAM" id="SignalP"/>
    </source>
</evidence>
<name>A0A2D2CXU4_METT3</name>